<evidence type="ECO:0000313" key="2">
    <source>
        <dbReference type="EMBL" id="MBK0398684.1"/>
    </source>
</evidence>
<dbReference type="SUPFAM" id="SSF55729">
    <property type="entry name" value="Acyl-CoA N-acyltransferases (Nat)"/>
    <property type="match status" value="1"/>
</dbReference>
<sequence length="183" mass="20339">MTGIRKVRTPDEINAARDLARDFVAFLHQRYPEMQAEIDDYLTRQDFEGQLRAFAAHFGPPGGECLIADHRGQPAGVVMLKALDGPACEMNRLFVRPEARGAGLGRALCEALFREAYALGYREIRLSALYRHVEALALYRALGFVECRPFERGGDGGDDRIIFMSRRLDDTGAGRHDPQGGGD</sequence>
<accession>A0A8J7M5E9</accession>
<reference evidence="2" key="1">
    <citation type="submission" date="2020-12" db="EMBL/GenBank/DDBJ databases">
        <title>Bacterial taxonomy.</title>
        <authorList>
            <person name="Pan X."/>
        </authorList>
    </citation>
    <scope>NUCLEOTIDE SEQUENCE</scope>
    <source>
        <strain evidence="2">M0105</strain>
    </source>
</reference>
<feature type="domain" description="N-acetyltransferase" evidence="1">
    <location>
        <begin position="21"/>
        <end position="169"/>
    </location>
</feature>
<dbReference type="Pfam" id="PF00583">
    <property type="entry name" value="Acetyltransf_1"/>
    <property type="match status" value="1"/>
</dbReference>
<protein>
    <submittedName>
        <fullName evidence="2">GNAT family N-acetyltransferase</fullName>
    </submittedName>
</protein>
<dbReference type="CDD" id="cd04301">
    <property type="entry name" value="NAT_SF"/>
    <property type="match status" value="1"/>
</dbReference>
<dbReference type="PANTHER" id="PTHR43305">
    <property type="entry name" value="FAMILY N-ACETYLTRANSFERASE, PUTATIVE (AFU_ORTHOLOGUE AFUA_2G01380)-RELATED"/>
    <property type="match status" value="1"/>
</dbReference>
<dbReference type="AlphaFoldDB" id="A0A8J7M5E9"/>
<dbReference type="Proteomes" id="UP000655420">
    <property type="component" value="Unassembled WGS sequence"/>
</dbReference>
<gene>
    <name evidence="2" type="ORF">H0I76_05755</name>
</gene>
<dbReference type="EMBL" id="JAEHHL010000002">
    <property type="protein sequence ID" value="MBK0398684.1"/>
    <property type="molecule type" value="Genomic_DNA"/>
</dbReference>
<dbReference type="RefSeq" id="WP_200608186.1">
    <property type="nucleotide sequence ID" value="NZ_JAEHHL010000002.1"/>
</dbReference>
<dbReference type="Gene3D" id="3.40.630.30">
    <property type="match status" value="1"/>
</dbReference>
<name>A0A8J7M5E9_9RHOB</name>
<dbReference type="PANTHER" id="PTHR43305:SF1">
    <property type="entry name" value="FAMILY N-ACETYLTRANSFERASE, PUTATIVE (AFU_ORTHOLOGUE AFUA_2G01380)-RELATED"/>
    <property type="match status" value="1"/>
</dbReference>
<dbReference type="InterPro" id="IPR016181">
    <property type="entry name" value="Acyl_CoA_acyltransferase"/>
</dbReference>
<evidence type="ECO:0000313" key="3">
    <source>
        <dbReference type="Proteomes" id="UP000655420"/>
    </source>
</evidence>
<organism evidence="2 3">
    <name type="scientific">Thermohalobaculum xanthum</name>
    <dbReference type="NCBI Taxonomy" id="2753746"/>
    <lineage>
        <taxon>Bacteria</taxon>
        <taxon>Pseudomonadati</taxon>
        <taxon>Pseudomonadota</taxon>
        <taxon>Alphaproteobacteria</taxon>
        <taxon>Rhodobacterales</taxon>
        <taxon>Paracoccaceae</taxon>
        <taxon>Thermohalobaculum</taxon>
    </lineage>
</organism>
<dbReference type="InterPro" id="IPR052777">
    <property type="entry name" value="Acetyltransferase_Enz"/>
</dbReference>
<dbReference type="PROSITE" id="PS51186">
    <property type="entry name" value="GNAT"/>
    <property type="match status" value="1"/>
</dbReference>
<comment type="caution">
    <text evidence="2">The sequence shown here is derived from an EMBL/GenBank/DDBJ whole genome shotgun (WGS) entry which is preliminary data.</text>
</comment>
<dbReference type="GO" id="GO:0016747">
    <property type="term" value="F:acyltransferase activity, transferring groups other than amino-acyl groups"/>
    <property type="evidence" value="ECO:0007669"/>
    <property type="project" value="InterPro"/>
</dbReference>
<proteinExistence type="predicted"/>
<dbReference type="InterPro" id="IPR000182">
    <property type="entry name" value="GNAT_dom"/>
</dbReference>
<evidence type="ECO:0000259" key="1">
    <source>
        <dbReference type="PROSITE" id="PS51186"/>
    </source>
</evidence>
<keyword evidence="3" id="KW-1185">Reference proteome</keyword>